<dbReference type="InterPro" id="IPR006119">
    <property type="entry name" value="Resolv_N"/>
</dbReference>
<dbReference type="InterPro" id="IPR036162">
    <property type="entry name" value="Resolvase-like_N_sf"/>
</dbReference>
<dbReference type="PANTHER" id="PTHR30461">
    <property type="entry name" value="DNA-INVERTASE FROM LAMBDOID PROPHAGE"/>
    <property type="match status" value="1"/>
</dbReference>
<proteinExistence type="predicted"/>
<evidence type="ECO:0000256" key="1">
    <source>
        <dbReference type="ARBA" id="ARBA00023125"/>
    </source>
</evidence>
<evidence type="ECO:0000313" key="5">
    <source>
        <dbReference type="Proteomes" id="UP000176562"/>
    </source>
</evidence>
<dbReference type="STRING" id="1850250.LPB142_00490"/>
<dbReference type="Gene3D" id="3.40.50.1390">
    <property type="entry name" value="Resolvase, N-terminal catalytic domain"/>
    <property type="match status" value="1"/>
</dbReference>
<dbReference type="SUPFAM" id="SSF53041">
    <property type="entry name" value="Resolvase-like"/>
    <property type="match status" value="1"/>
</dbReference>
<dbReference type="GO" id="GO:0000150">
    <property type="term" value="F:DNA strand exchange activity"/>
    <property type="evidence" value="ECO:0007669"/>
    <property type="project" value="InterPro"/>
</dbReference>
<gene>
    <name evidence="4" type="ORF">LPB142_00490</name>
</gene>
<keyword evidence="5" id="KW-1185">Reference proteome</keyword>
<protein>
    <submittedName>
        <fullName evidence="4">DNA invertase</fullName>
    </submittedName>
</protein>
<dbReference type="Proteomes" id="UP000176562">
    <property type="component" value="Chromosome"/>
</dbReference>
<name>A0A1D9M808_9RHOB</name>
<dbReference type="InterPro" id="IPR050639">
    <property type="entry name" value="SSR_resolvase"/>
</dbReference>
<dbReference type="RefSeq" id="WP_068765662.1">
    <property type="nucleotide sequence ID" value="NZ_CP017781.1"/>
</dbReference>
<evidence type="ECO:0000313" key="4">
    <source>
        <dbReference type="EMBL" id="AOZ67985.1"/>
    </source>
</evidence>
<dbReference type="PANTHER" id="PTHR30461:SF2">
    <property type="entry name" value="SERINE RECOMBINASE PINE-RELATED"/>
    <property type="match status" value="1"/>
</dbReference>
<sequence length="221" mass="24302">MRQFVTYRRVSTEEQGRSGLGLEAQSRDIDLYLSNYAETPFEVLGEFLDVTSGRDNDRPELGKALDLCRRTGAELLVAKLDRLSRRVSFIAALMDDPKVKLRVASMPNADKFQLHIYAALAEQERDFISLRTKAALAEAKARGQKLGGLRDATGKRNEAIQRDARSFAERVRPMVQPMRASGATLAQIAEALGGAGIATPRGGVWTATQVKRVLDRLGTVA</sequence>
<evidence type="ECO:0000256" key="2">
    <source>
        <dbReference type="ARBA" id="ARBA00023172"/>
    </source>
</evidence>
<dbReference type="AlphaFoldDB" id="A0A1D9M808"/>
<accession>A0A1D9M808</accession>
<dbReference type="CDD" id="cd00338">
    <property type="entry name" value="Ser_Recombinase"/>
    <property type="match status" value="1"/>
</dbReference>
<dbReference type="EMBL" id="CP017781">
    <property type="protein sequence ID" value="AOZ67985.1"/>
    <property type="molecule type" value="Genomic_DNA"/>
</dbReference>
<dbReference type="GO" id="GO:0003677">
    <property type="term" value="F:DNA binding"/>
    <property type="evidence" value="ECO:0007669"/>
    <property type="project" value="UniProtKB-KW"/>
</dbReference>
<dbReference type="SMART" id="SM00857">
    <property type="entry name" value="Resolvase"/>
    <property type="match status" value="1"/>
</dbReference>
<organism evidence="4 5">
    <name type="scientific">Rhodobacter xanthinilyticus</name>
    <dbReference type="NCBI Taxonomy" id="1850250"/>
    <lineage>
        <taxon>Bacteria</taxon>
        <taxon>Pseudomonadati</taxon>
        <taxon>Pseudomonadota</taxon>
        <taxon>Alphaproteobacteria</taxon>
        <taxon>Rhodobacterales</taxon>
        <taxon>Rhodobacter group</taxon>
        <taxon>Rhodobacter</taxon>
    </lineage>
</organism>
<dbReference type="KEGG" id="rhp:LPB142_00490"/>
<evidence type="ECO:0000259" key="3">
    <source>
        <dbReference type="PROSITE" id="PS51736"/>
    </source>
</evidence>
<dbReference type="Pfam" id="PF00239">
    <property type="entry name" value="Resolvase"/>
    <property type="match status" value="1"/>
</dbReference>
<keyword evidence="1" id="KW-0238">DNA-binding</keyword>
<dbReference type="PROSITE" id="PS51736">
    <property type="entry name" value="RECOMBINASES_3"/>
    <property type="match status" value="1"/>
</dbReference>
<feature type="domain" description="Resolvase/invertase-type recombinase catalytic" evidence="3">
    <location>
        <begin position="3"/>
        <end position="143"/>
    </location>
</feature>
<keyword evidence="2" id="KW-0233">DNA recombination</keyword>
<reference evidence="4 5" key="1">
    <citation type="submission" date="2016-10" db="EMBL/GenBank/DDBJ databases">
        <title>Rhodobacter sp. LPB0142, isolated from sea water.</title>
        <authorList>
            <person name="Kim E."/>
            <person name="Yi H."/>
        </authorList>
    </citation>
    <scope>NUCLEOTIDE SEQUENCE [LARGE SCALE GENOMIC DNA]</scope>
    <source>
        <strain evidence="4 5">LPB0142</strain>
    </source>
</reference>